<keyword evidence="2" id="KW-1185">Reference proteome</keyword>
<name>A0AAV4T9P6_CAEEX</name>
<dbReference type="AlphaFoldDB" id="A0AAV4T9P6"/>
<dbReference type="Proteomes" id="UP001054945">
    <property type="component" value="Unassembled WGS sequence"/>
</dbReference>
<evidence type="ECO:0000313" key="2">
    <source>
        <dbReference type="Proteomes" id="UP001054945"/>
    </source>
</evidence>
<dbReference type="EMBL" id="BPLR01010716">
    <property type="protein sequence ID" value="GIY41480.1"/>
    <property type="molecule type" value="Genomic_DNA"/>
</dbReference>
<evidence type="ECO:0000313" key="1">
    <source>
        <dbReference type="EMBL" id="GIY41480.1"/>
    </source>
</evidence>
<reference evidence="1 2" key="1">
    <citation type="submission" date="2021-06" db="EMBL/GenBank/DDBJ databases">
        <title>Caerostris extrusa draft genome.</title>
        <authorList>
            <person name="Kono N."/>
            <person name="Arakawa K."/>
        </authorList>
    </citation>
    <scope>NUCLEOTIDE SEQUENCE [LARGE SCALE GENOMIC DNA]</scope>
</reference>
<accession>A0AAV4T9P6</accession>
<organism evidence="1 2">
    <name type="scientific">Caerostris extrusa</name>
    <name type="common">Bark spider</name>
    <name type="synonym">Caerostris bankana</name>
    <dbReference type="NCBI Taxonomy" id="172846"/>
    <lineage>
        <taxon>Eukaryota</taxon>
        <taxon>Metazoa</taxon>
        <taxon>Ecdysozoa</taxon>
        <taxon>Arthropoda</taxon>
        <taxon>Chelicerata</taxon>
        <taxon>Arachnida</taxon>
        <taxon>Araneae</taxon>
        <taxon>Araneomorphae</taxon>
        <taxon>Entelegynae</taxon>
        <taxon>Araneoidea</taxon>
        <taxon>Araneidae</taxon>
        <taxon>Caerostris</taxon>
    </lineage>
</organism>
<sequence>MSLVQWLLKSPPKACSSVKSDTQWSRKCVLDTCLPLSRPELVRQHKGSGRQVVLTGFYVVLSKSDAKSSFPLLLFVIPGVSYKKGHSALRRPPPQITSNKLHSRIGKASPKITKGLTLEPNCIHSLKCDCPLFSTKVSRWNGRPIIADHVGRITAFRD</sequence>
<gene>
    <name evidence="1" type="ORF">CEXT_74741</name>
</gene>
<protein>
    <submittedName>
        <fullName evidence="1">Uncharacterized protein</fullName>
    </submittedName>
</protein>
<comment type="caution">
    <text evidence="1">The sequence shown here is derived from an EMBL/GenBank/DDBJ whole genome shotgun (WGS) entry which is preliminary data.</text>
</comment>
<proteinExistence type="predicted"/>